<evidence type="ECO:0000259" key="3">
    <source>
        <dbReference type="Pfam" id="PF00881"/>
    </source>
</evidence>
<dbReference type="OrthoDB" id="287850at2157"/>
<dbReference type="GO" id="GO:0016491">
    <property type="term" value="F:oxidoreductase activity"/>
    <property type="evidence" value="ECO:0007669"/>
    <property type="project" value="UniProtKB-KW"/>
</dbReference>
<dbReference type="SUPFAM" id="SSF55469">
    <property type="entry name" value="FMN-dependent nitroreductase-like"/>
    <property type="match status" value="1"/>
</dbReference>
<feature type="domain" description="Nitroreductase" evidence="3">
    <location>
        <begin position="66"/>
        <end position="151"/>
    </location>
</feature>
<reference evidence="4 5" key="1">
    <citation type="submission" date="2016-08" db="EMBL/GenBank/DDBJ databases">
        <authorList>
            <person name="Seilhamer J.J."/>
        </authorList>
    </citation>
    <scope>NUCLEOTIDE SEQUENCE [LARGE SCALE GENOMIC DNA]</scope>
    <source>
        <strain evidence="4">Buetzberg</strain>
    </source>
</reference>
<dbReference type="KEGG" id="mcub:MCBB_2022"/>
<proteinExistence type="inferred from homology"/>
<feature type="domain" description="Nitroreductase" evidence="3">
    <location>
        <begin position="7"/>
        <end position="63"/>
    </location>
</feature>
<protein>
    <submittedName>
        <fullName evidence="4">Putative NADH dehydrogenase/NAD(P)H nitroreductase AF_0226</fullName>
        <ecNumber evidence="4">1.-.-.-</ecNumber>
    </submittedName>
</protein>
<dbReference type="PANTHER" id="PTHR43673">
    <property type="entry name" value="NAD(P)H NITROREDUCTASE YDGI-RELATED"/>
    <property type="match status" value="1"/>
</dbReference>
<keyword evidence="5" id="KW-1185">Reference proteome</keyword>
<evidence type="ECO:0000313" key="5">
    <source>
        <dbReference type="Proteomes" id="UP000094707"/>
    </source>
</evidence>
<dbReference type="STRING" id="118062.MCBB_2022"/>
<evidence type="ECO:0000256" key="2">
    <source>
        <dbReference type="ARBA" id="ARBA00023002"/>
    </source>
</evidence>
<dbReference type="EMBL" id="LT607756">
    <property type="protein sequence ID" value="SCG86570.1"/>
    <property type="molecule type" value="Genomic_DNA"/>
</dbReference>
<evidence type="ECO:0000313" key="4">
    <source>
        <dbReference type="EMBL" id="SCG86570.1"/>
    </source>
</evidence>
<dbReference type="InterPro" id="IPR029479">
    <property type="entry name" value="Nitroreductase"/>
</dbReference>
<dbReference type="AlphaFoldDB" id="A0A1D3L533"/>
<dbReference type="Gene3D" id="3.40.109.10">
    <property type="entry name" value="NADH Oxidase"/>
    <property type="match status" value="1"/>
</dbReference>
<comment type="similarity">
    <text evidence="1">Belongs to the nitroreductase family.</text>
</comment>
<gene>
    <name evidence="4" type="ORF">MCBB_2022</name>
</gene>
<sequence length="176" mass="19795">MDVFEAISGRRSIRKFKKKDVERDLILKIVEAGIWAPSAGNIQSWEVVVVRDEKTKEKLAVAAYMRDFIAKAPVVLVLCADKQRSANIYEERGSDLYCIQDAACAAQNMLLAAHALGLGTCWVGAFDEELVRKTLDVPEHIQPVALIPLGYPDEKPYPPLRREIDDLMNCETFNDM</sequence>
<name>A0A1D3L533_9EURY</name>
<organism evidence="4 5">
    <name type="scientific">Methanobacterium congolense</name>
    <dbReference type="NCBI Taxonomy" id="118062"/>
    <lineage>
        <taxon>Archaea</taxon>
        <taxon>Methanobacteriati</taxon>
        <taxon>Methanobacteriota</taxon>
        <taxon>Methanomada group</taxon>
        <taxon>Methanobacteria</taxon>
        <taxon>Methanobacteriales</taxon>
        <taxon>Methanobacteriaceae</taxon>
        <taxon>Methanobacterium</taxon>
    </lineage>
</organism>
<evidence type="ECO:0000256" key="1">
    <source>
        <dbReference type="ARBA" id="ARBA00007118"/>
    </source>
</evidence>
<dbReference type="Pfam" id="PF00881">
    <property type="entry name" value="Nitroreductase"/>
    <property type="match status" value="2"/>
</dbReference>
<dbReference type="GeneID" id="30412858"/>
<dbReference type="RefSeq" id="WP_071907622.1">
    <property type="nucleotide sequence ID" value="NZ_LT607756.1"/>
</dbReference>
<accession>A0A1D3L533</accession>
<dbReference type="PANTHER" id="PTHR43673:SF10">
    <property type="entry name" value="NADH DEHYDROGENASE_NAD(P)H NITROREDUCTASE XCC3605-RELATED"/>
    <property type="match status" value="1"/>
</dbReference>
<dbReference type="EC" id="1.-.-.-" evidence="4"/>
<keyword evidence="2 4" id="KW-0560">Oxidoreductase</keyword>
<dbReference type="Proteomes" id="UP000094707">
    <property type="component" value="Chromosome I"/>
</dbReference>
<dbReference type="InterPro" id="IPR000415">
    <property type="entry name" value="Nitroreductase-like"/>
</dbReference>
<dbReference type="PATRIC" id="fig|129848.4.peg.2072"/>